<accession>A0A699H6V3</accession>
<organism evidence="2">
    <name type="scientific">Tanacetum cinerariifolium</name>
    <name type="common">Dalmatian daisy</name>
    <name type="synonym">Chrysanthemum cinerariifolium</name>
    <dbReference type="NCBI Taxonomy" id="118510"/>
    <lineage>
        <taxon>Eukaryota</taxon>
        <taxon>Viridiplantae</taxon>
        <taxon>Streptophyta</taxon>
        <taxon>Embryophyta</taxon>
        <taxon>Tracheophyta</taxon>
        <taxon>Spermatophyta</taxon>
        <taxon>Magnoliopsida</taxon>
        <taxon>eudicotyledons</taxon>
        <taxon>Gunneridae</taxon>
        <taxon>Pentapetalae</taxon>
        <taxon>asterids</taxon>
        <taxon>campanulids</taxon>
        <taxon>Asterales</taxon>
        <taxon>Asteraceae</taxon>
        <taxon>Asteroideae</taxon>
        <taxon>Anthemideae</taxon>
        <taxon>Anthemidinae</taxon>
        <taxon>Tanacetum</taxon>
    </lineage>
</organism>
<gene>
    <name evidence="2" type="ORF">Tci_340369</name>
</gene>
<dbReference type="PANTHER" id="PTHR11439:SF489">
    <property type="entry name" value="RNA-DIRECTED DNA POLYMERASE"/>
    <property type="match status" value="1"/>
</dbReference>
<proteinExistence type="predicted"/>
<comment type="caution">
    <text evidence="2">The sequence shown here is derived from an EMBL/GenBank/DDBJ whole genome shotgun (WGS) entry which is preliminary data.</text>
</comment>
<feature type="region of interest" description="Disordered" evidence="1">
    <location>
        <begin position="176"/>
        <end position="199"/>
    </location>
</feature>
<reference evidence="2" key="1">
    <citation type="journal article" date="2019" name="Sci. Rep.">
        <title>Draft genome of Tanacetum cinerariifolium, the natural source of mosquito coil.</title>
        <authorList>
            <person name="Yamashiro T."/>
            <person name="Shiraishi A."/>
            <person name="Satake H."/>
            <person name="Nakayama K."/>
        </authorList>
    </citation>
    <scope>NUCLEOTIDE SEQUENCE</scope>
</reference>
<dbReference type="EMBL" id="BKCJ010123401">
    <property type="protein sequence ID" value="GEX68394.1"/>
    <property type="molecule type" value="Genomic_DNA"/>
</dbReference>
<evidence type="ECO:0000256" key="1">
    <source>
        <dbReference type="SAM" id="MobiDB-lite"/>
    </source>
</evidence>
<dbReference type="CDD" id="cd09272">
    <property type="entry name" value="RNase_HI_RT_Ty1"/>
    <property type="match status" value="1"/>
</dbReference>
<sequence length="573" mass="66006">MAIRIRSLDQDVYLGHVFSNNVANVWNELKETYDRVDASIVFSLLQKINTFKQGGLPVSEYYHKLNSLGREFDILIKLRDCTCEAIAELIDHGKLLRLMHFLIGLDDVYQAIRSSILTRKILPEVKDAFVIMNSGNWSNGNSSSANRGNYDRFEVKSVTAVTNLNFFDFVKSETASKTPNLRPTNDEEGKPLSRDSSLHQLRSMKKIQSKVNFGTNNEVPVFQNNFENQKEEVNLRKSFRASKLLAKLNDYVLDNKVKYGLNRFANHSVLRSKNYVFVPNLNKSYDPSSYEEASKDVNWINDMNNQMLVFGYCVFVNGSHVFWKSKKQATLPKSSAKAEYREMASATCEIMWVLKILKDLGLKDLILVALHCDNKSAIQIAANLVMHEKLKHFDLDVYLVVGLIKTIQDLNVRIRAWIEDKRSNVSGKKDSIKKELSDIDRLLDGGDVSDSNLLRRSELHRNLYNINQMESKVYLQKSKIKWAIEGDENSKIFHCLINKKRSPLAIRGVFVDGIWCNNPNKVNEAFFKHFDARFKKPVNHRLKINFLFSKRLSNFQASDLERRVSRDEIRLAV</sequence>
<feature type="compositionally biased region" description="Basic and acidic residues" evidence="1">
    <location>
        <begin position="184"/>
        <end position="197"/>
    </location>
</feature>
<name>A0A699H6V3_TANCI</name>
<protein>
    <submittedName>
        <fullName evidence="2">Ribonuclease H-like domain-containing protein</fullName>
    </submittedName>
</protein>
<dbReference type="PANTHER" id="PTHR11439">
    <property type="entry name" value="GAG-POL-RELATED RETROTRANSPOSON"/>
    <property type="match status" value="1"/>
</dbReference>
<evidence type="ECO:0000313" key="2">
    <source>
        <dbReference type="EMBL" id="GEX68394.1"/>
    </source>
</evidence>
<dbReference type="AlphaFoldDB" id="A0A699H6V3"/>